<dbReference type="EMBL" id="FQ859183">
    <property type="protein sequence ID" value="CCB69356.1"/>
    <property type="molecule type" value="Genomic_DNA"/>
</dbReference>
<dbReference type="KEGG" id="fbr:FBFL15_1273"/>
<dbReference type="Proteomes" id="UP000009186">
    <property type="component" value="Chromosome"/>
</dbReference>
<keyword evidence="3" id="KW-1185">Reference proteome</keyword>
<sequence length="177" mass="20571">MSRNFNQNNANKSKFSIESLKNNFWIIGLIIFFIFGIINSTETYSEGERIGYLTKFSKKGRFWKSWEGELNLTQTGMNTSSLFEFSIDNDKESNYLVTMIDSAVNNGWKIKVSYHETYFKNWLQNRGETNYFIKSIEVLDRNGIGSNIHNSNNDKSGGRVVDTIYVVIDKNELKNRK</sequence>
<evidence type="ECO:0000313" key="2">
    <source>
        <dbReference type="EMBL" id="CCB69356.1"/>
    </source>
</evidence>
<keyword evidence="1 2" id="KW-0812">Transmembrane</keyword>
<evidence type="ECO:0000256" key="1">
    <source>
        <dbReference type="SAM" id="Phobius"/>
    </source>
</evidence>
<keyword evidence="1" id="KW-1133">Transmembrane helix</keyword>
<evidence type="ECO:0000313" key="3">
    <source>
        <dbReference type="Proteomes" id="UP000009186"/>
    </source>
</evidence>
<dbReference type="STRING" id="1034807.FBFL15_1273"/>
<proteinExistence type="predicted"/>
<feature type="transmembrane region" description="Helical" evidence="1">
    <location>
        <begin position="20"/>
        <end position="38"/>
    </location>
</feature>
<reference evidence="2 3" key="1">
    <citation type="journal article" date="2011" name="Appl. Environ. Microbiol.">
        <title>Complete genome sequence of the fish pathogen Flavobacterium branchiophilum.</title>
        <authorList>
            <consortium name="1:IP"/>
            <consortium name="Microbial Evolutionary Genomics,F-75015 Paris"/>
            <consortium name="France 2:CNRS"/>
            <consortium name="URA2171"/>
            <consortium name="F-75015 Paris,France 3:Unite de Virologie et Immunologie Mol."/>
            <consortium name="INRA,78352 Jouy en Josas Cedex"/>
            <consortium name="France. 4:Unite de Mathemathique"/>
            <consortium name="Informatique et Genome,INRA"/>
            <consortium name="78352 Jouy en Josas Cedex"/>
            <consortium name="France. 5:CEA/Genoscope"/>
            <consortium name="Evry"/>
            <consortium name="France"/>
            <person name="Touchon M."/>
            <person name="Barbier P."/>
            <person name="Bernardet J.F."/>
            <person name="Loux V."/>
            <person name="Vacherie B."/>
            <person name="Barbe V."/>
            <person name="Rocha E.P."/>
            <person name="Duchaud E."/>
        </authorList>
    </citation>
    <scope>NUCLEOTIDE SEQUENCE [LARGE SCALE GENOMIC DNA]</scope>
    <source>
        <strain evidence="2 3">FL-15</strain>
    </source>
</reference>
<accession>G2Z0G5</accession>
<dbReference type="HOGENOM" id="CLU_1648565_0_0_10"/>
<name>G2Z0G5_FLABF</name>
<gene>
    <name evidence="2" type="ordered locus">FBFL15_1273</name>
</gene>
<protein>
    <submittedName>
        <fullName evidence="2">Hypothetical transmembrane protein</fullName>
    </submittedName>
</protein>
<organism evidence="2 3">
    <name type="scientific">Flavobacterium branchiophilum (strain FL-15)</name>
    <dbReference type="NCBI Taxonomy" id="1034807"/>
    <lineage>
        <taxon>Bacteria</taxon>
        <taxon>Pseudomonadati</taxon>
        <taxon>Bacteroidota</taxon>
        <taxon>Flavobacteriia</taxon>
        <taxon>Flavobacteriales</taxon>
        <taxon>Flavobacteriaceae</taxon>
        <taxon>Flavobacterium</taxon>
    </lineage>
</organism>
<keyword evidence="1" id="KW-0472">Membrane</keyword>
<dbReference type="AlphaFoldDB" id="G2Z0G5"/>
<dbReference type="RefSeq" id="WP_014083823.1">
    <property type="nucleotide sequence ID" value="NC_016001.1"/>
</dbReference>